<dbReference type="RefSeq" id="WP_149682939.1">
    <property type="nucleotide sequence ID" value="NZ_FNBI01000006.1"/>
</dbReference>
<dbReference type="Gene3D" id="1.10.10.10">
    <property type="entry name" value="Winged helix-like DNA-binding domain superfamily/Winged helix DNA-binding domain"/>
    <property type="match status" value="1"/>
</dbReference>
<proteinExistence type="predicted"/>
<dbReference type="EMBL" id="WSUT01000005">
    <property type="protein sequence ID" value="MWC44596.1"/>
    <property type="molecule type" value="Genomic_DNA"/>
</dbReference>
<keyword evidence="5" id="KW-1185">Reference proteome</keyword>
<dbReference type="InterPro" id="IPR005149">
    <property type="entry name" value="Tscrpt_reg_PadR_N"/>
</dbReference>
<feature type="compositionally biased region" description="Basic and acidic residues" evidence="1">
    <location>
        <begin position="25"/>
        <end position="36"/>
    </location>
</feature>
<dbReference type="EMBL" id="FNBI01000006">
    <property type="protein sequence ID" value="SDF83595.1"/>
    <property type="molecule type" value="Genomic_DNA"/>
</dbReference>
<protein>
    <submittedName>
        <fullName evidence="4">DNA-binding transcriptional regulator, PadR family</fullName>
    </submittedName>
    <submittedName>
        <fullName evidence="3">PadR family transcriptional regulator</fullName>
    </submittedName>
</protein>
<sequence>MRFGMGYGAWTDGPFGGGGRHGRPGRGEHEGGRGRRRVFDGGELKLVLLKLIADAPRHGYDLIREIEGLSGGSYAPSPGVVYPTLTLLDEMGLIEEHRSEGTKKRFATTEAGRGHLAEAAAQVDELFARLRKLADHRERTDGAPIRRAMGNLRQVLQHRLMRDDVSEDTLHEVAALIDEAARKIERMK</sequence>
<reference evidence="4 5" key="1">
    <citation type="submission" date="2016-10" db="EMBL/GenBank/DDBJ databases">
        <authorList>
            <person name="Varghese N."/>
            <person name="Submissions S."/>
        </authorList>
    </citation>
    <scope>NUCLEOTIDE SEQUENCE [LARGE SCALE GENOMIC DNA]</scope>
    <source>
        <strain evidence="4 5">S7-754</strain>
    </source>
</reference>
<evidence type="ECO:0000313" key="6">
    <source>
        <dbReference type="Proteomes" id="UP000436801"/>
    </source>
</evidence>
<name>A0A1G7PBA5_9SPHN</name>
<dbReference type="PANTHER" id="PTHR43252:SF7">
    <property type="entry name" value="TRANSCRIPTIONAL REGULATOR YQJI"/>
    <property type="match status" value="1"/>
</dbReference>
<evidence type="ECO:0000313" key="4">
    <source>
        <dbReference type="EMBL" id="SDF83595.1"/>
    </source>
</evidence>
<gene>
    <name evidence="3" type="ORF">GQR91_13180</name>
    <name evidence="4" type="ORF">SAMN05216557_106134</name>
</gene>
<dbReference type="OrthoDB" id="9814826at2"/>
<dbReference type="GO" id="GO:0003677">
    <property type="term" value="F:DNA binding"/>
    <property type="evidence" value="ECO:0007669"/>
    <property type="project" value="UniProtKB-KW"/>
</dbReference>
<feature type="region of interest" description="Disordered" evidence="1">
    <location>
        <begin position="14"/>
        <end position="36"/>
    </location>
</feature>
<evidence type="ECO:0000256" key="1">
    <source>
        <dbReference type="SAM" id="MobiDB-lite"/>
    </source>
</evidence>
<dbReference type="InterPro" id="IPR036390">
    <property type="entry name" value="WH_DNA-bd_sf"/>
</dbReference>
<dbReference type="SUPFAM" id="SSF46785">
    <property type="entry name" value="Winged helix' DNA-binding domain"/>
    <property type="match status" value="1"/>
</dbReference>
<evidence type="ECO:0000313" key="3">
    <source>
        <dbReference type="EMBL" id="MWC44596.1"/>
    </source>
</evidence>
<reference evidence="3 6" key="2">
    <citation type="submission" date="2019-12" db="EMBL/GenBank/DDBJ databases">
        <authorList>
            <person name="Zheng J."/>
        </authorList>
    </citation>
    <scope>NUCLEOTIDE SEQUENCE [LARGE SCALE GENOMIC DNA]</scope>
    <source>
        <strain evidence="3 6">DSM 27347</strain>
    </source>
</reference>
<dbReference type="Pfam" id="PF03551">
    <property type="entry name" value="PadR"/>
    <property type="match status" value="1"/>
</dbReference>
<dbReference type="AlphaFoldDB" id="A0A1G7PBA5"/>
<keyword evidence="4" id="KW-0238">DNA-binding</keyword>
<accession>A0A1G7PBA5</accession>
<dbReference type="InterPro" id="IPR036388">
    <property type="entry name" value="WH-like_DNA-bd_sf"/>
</dbReference>
<evidence type="ECO:0000313" key="5">
    <source>
        <dbReference type="Proteomes" id="UP000323502"/>
    </source>
</evidence>
<organism evidence="4 5">
    <name type="scientific">Sphingomonas carotinifaciens</name>
    <dbReference type="NCBI Taxonomy" id="1166323"/>
    <lineage>
        <taxon>Bacteria</taxon>
        <taxon>Pseudomonadati</taxon>
        <taxon>Pseudomonadota</taxon>
        <taxon>Alphaproteobacteria</taxon>
        <taxon>Sphingomonadales</taxon>
        <taxon>Sphingomonadaceae</taxon>
        <taxon>Sphingomonas</taxon>
    </lineage>
</organism>
<evidence type="ECO:0000259" key="2">
    <source>
        <dbReference type="Pfam" id="PF03551"/>
    </source>
</evidence>
<feature type="domain" description="Transcription regulator PadR N-terminal" evidence="2">
    <location>
        <begin position="48"/>
        <end position="118"/>
    </location>
</feature>
<dbReference type="Proteomes" id="UP000436801">
    <property type="component" value="Unassembled WGS sequence"/>
</dbReference>
<dbReference type="Proteomes" id="UP000323502">
    <property type="component" value="Unassembled WGS sequence"/>
</dbReference>
<dbReference type="PANTHER" id="PTHR43252">
    <property type="entry name" value="TRANSCRIPTIONAL REGULATOR YQJI"/>
    <property type="match status" value="1"/>
</dbReference>